<sequence>MLCDAVAASLIGESLVATQKYKEIMELERSRDAWSDVRHAKAPGRPGLERIICIAAQGRKRRMGPGVCASWSVPGHNVVCRAHALS</sequence>
<accession>A0A0E0MTQ4</accession>
<dbReference type="Proteomes" id="UP000008022">
    <property type="component" value="Unassembled WGS sequence"/>
</dbReference>
<keyword evidence="2" id="KW-1185">Reference proteome</keyword>
<proteinExistence type="predicted"/>
<dbReference type="AlphaFoldDB" id="A0A0E0MTQ4"/>
<evidence type="ECO:0000313" key="1">
    <source>
        <dbReference type="EnsemblPlants" id="ORUFI01G09630.1"/>
    </source>
</evidence>
<reference evidence="2" key="1">
    <citation type="submission" date="2013-06" db="EMBL/GenBank/DDBJ databases">
        <authorList>
            <person name="Zhao Q."/>
        </authorList>
    </citation>
    <scope>NUCLEOTIDE SEQUENCE</scope>
    <source>
        <strain evidence="2">cv. W1943</strain>
    </source>
</reference>
<reference evidence="1" key="2">
    <citation type="submission" date="2015-06" db="UniProtKB">
        <authorList>
            <consortium name="EnsemblPlants"/>
        </authorList>
    </citation>
    <scope>IDENTIFICATION</scope>
</reference>
<organism evidence="1 2">
    <name type="scientific">Oryza rufipogon</name>
    <name type="common">Brownbeard rice</name>
    <name type="synonym">Asian wild rice</name>
    <dbReference type="NCBI Taxonomy" id="4529"/>
    <lineage>
        <taxon>Eukaryota</taxon>
        <taxon>Viridiplantae</taxon>
        <taxon>Streptophyta</taxon>
        <taxon>Embryophyta</taxon>
        <taxon>Tracheophyta</taxon>
        <taxon>Spermatophyta</taxon>
        <taxon>Magnoliopsida</taxon>
        <taxon>Liliopsida</taxon>
        <taxon>Poales</taxon>
        <taxon>Poaceae</taxon>
        <taxon>BOP clade</taxon>
        <taxon>Oryzoideae</taxon>
        <taxon>Oryzeae</taxon>
        <taxon>Oryzinae</taxon>
        <taxon>Oryza</taxon>
    </lineage>
</organism>
<protein>
    <submittedName>
        <fullName evidence="1">Uncharacterized protein</fullName>
    </submittedName>
</protein>
<dbReference type="EnsemblPlants" id="ORUFI01G09630.1">
    <property type="protein sequence ID" value="ORUFI01G09630.1"/>
    <property type="gene ID" value="ORUFI01G09630"/>
</dbReference>
<evidence type="ECO:0000313" key="2">
    <source>
        <dbReference type="Proteomes" id="UP000008022"/>
    </source>
</evidence>
<name>A0A0E0MTQ4_ORYRU</name>
<dbReference type="Gramene" id="ORUFI01G09630.1">
    <property type="protein sequence ID" value="ORUFI01G09630.1"/>
    <property type="gene ID" value="ORUFI01G09630"/>
</dbReference>
<dbReference type="HOGENOM" id="CLU_2501866_0_0_1"/>